<dbReference type="AlphaFoldDB" id="A0A0V8QIB7"/>
<organism evidence="2 3">
    <name type="scientific">Acetivibrio ethanolgignens</name>
    <dbReference type="NCBI Taxonomy" id="290052"/>
    <lineage>
        <taxon>Bacteria</taxon>
        <taxon>Bacillati</taxon>
        <taxon>Bacillota</taxon>
        <taxon>Clostridia</taxon>
        <taxon>Eubacteriales</taxon>
        <taxon>Oscillospiraceae</taxon>
        <taxon>Acetivibrio</taxon>
    </lineage>
</organism>
<evidence type="ECO:0000313" key="3">
    <source>
        <dbReference type="Proteomes" id="UP000054874"/>
    </source>
</evidence>
<gene>
    <name evidence="2" type="ORF">ASU35_17835</name>
</gene>
<keyword evidence="1" id="KW-1133">Transmembrane helix</keyword>
<name>A0A0V8QIB7_9FIRM</name>
<keyword evidence="3" id="KW-1185">Reference proteome</keyword>
<feature type="transmembrane region" description="Helical" evidence="1">
    <location>
        <begin position="7"/>
        <end position="26"/>
    </location>
</feature>
<protein>
    <submittedName>
        <fullName evidence="2">Uncharacterized protein</fullName>
    </submittedName>
</protein>
<comment type="caution">
    <text evidence="2">The sequence shown here is derived from an EMBL/GenBank/DDBJ whole genome shotgun (WGS) entry which is preliminary data.</text>
</comment>
<sequence>MSRYIQRILFVCGYLFFVTALLGFRLERLFDWKEILLVLAGCVFLTLPYQRERKTKRAFSGYSVKLKTYFVRLCHDGAVKASRRKG</sequence>
<dbReference type="RefSeq" id="WP_058351938.1">
    <property type="nucleotide sequence ID" value="NZ_CABMMD010000082.1"/>
</dbReference>
<evidence type="ECO:0000256" key="1">
    <source>
        <dbReference type="SAM" id="Phobius"/>
    </source>
</evidence>
<accession>A0A0V8QIB7</accession>
<feature type="transmembrane region" description="Helical" evidence="1">
    <location>
        <begin position="32"/>
        <end position="49"/>
    </location>
</feature>
<dbReference type="Proteomes" id="UP000054874">
    <property type="component" value="Unassembled WGS sequence"/>
</dbReference>
<keyword evidence="1" id="KW-0472">Membrane</keyword>
<reference evidence="2 3" key="1">
    <citation type="submission" date="2015-11" db="EMBL/GenBank/DDBJ databases">
        <title>Butyribacter intestini gen. nov., sp. nov., a butyric acid-producing bacterium of the family Lachnospiraceae isolated from the human faeces.</title>
        <authorList>
            <person name="Zou Y."/>
            <person name="Xue W."/>
            <person name="Luo G."/>
            <person name="Lv M."/>
        </authorList>
    </citation>
    <scope>NUCLEOTIDE SEQUENCE [LARGE SCALE GENOMIC DNA]</scope>
    <source>
        <strain evidence="2 3">ACET-33324</strain>
    </source>
</reference>
<keyword evidence="1" id="KW-0812">Transmembrane</keyword>
<proteinExistence type="predicted"/>
<dbReference type="EMBL" id="LNAM01000082">
    <property type="protein sequence ID" value="KSV59833.1"/>
    <property type="molecule type" value="Genomic_DNA"/>
</dbReference>
<evidence type="ECO:0000313" key="2">
    <source>
        <dbReference type="EMBL" id="KSV59833.1"/>
    </source>
</evidence>